<dbReference type="InParanoid" id="A0A2V0P5N6"/>
<dbReference type="GO" id="GO:0009523">
    <property type="term" value="C:photosystem II"/>
    <property type="evidence" value="ECO:0007669"/>
    <property type="project" value="InterPro"/>
</dbReference>
<dbReference type="InterPro" id="IPR038450">
    <property type="entry name" value="PSII_Psb27_sf"/>
</dbReference>
<protein>
    <submittedName>
        <fullName evidence="1">Photosystem II repair protein, chloroplastic</fullName>
    </submittedName>
</protein>
<name>A0A2V0P5N6_9CHLO</name>
<comment type="caution">
    <text evidence="1">The sequence shown here is derived from an EMBL/GenBank/DDBJ whole genome shotgun (WGS) entry which is preliminary data.</text>
</comment>
<dbReference type="AlphaFoldDB" id="A0A2V0P5N6"/>
<gene>
    <name evidence="1" type="ORF">Rsub_07897</name>
</gene>
<dbReference type="EMBL" id="BDRX01000061">
    <property type="protein sequence ID" value="GBF95184.1"/>
    <property type="molecule type" value="Genomic_DNA"/>
</dbReference>
<accession>A0A2V0P5N6</accession>
<organism evidence="1 2">
    <name type="scientific">Raphidocelis subcapitata</name>
    <dbReference type="NCBI Taxonomy" id="307507"/>
    <lineage>
        <taxon>Eukaryota</taxon>
        <taxon>Viridiplantae</taxon>
        <taxon>Chlorophyta</taxon>
        <taxon>core chlorophytes</taxon>
        <taxon>Chlorophyceae</taxon>
        <taxon>CS clade</taxon>
        <taxon>Sphaeropleales</taxon>
        <taxon>Selenastraceae</taxon>
        <taxon>Raphidocelis</taxon>
    </lineage>
</organism>
<dbReference type="OrthoDB" id="419533at2759"/>
<sequence length="182" mass="19377">MAIRACASARTAARPQQRPAAVAVRPARASVVVRAQQAQPSASRRQIAGAAAALLAGALYAAPPAHALFGLGGDPKAAAEEYTNDTAAVLQLVTGALALEKDAPDREERVAEVRKGINGWVAKYRRSEKFAGRPSYGNTYSVCNTLAGHYNSFGTKAPLPKKRLERLNKELEDASKLLERGR</sequence>
<dbReference type="GO" id="GO:0010206">
    <property type="term" value="P:photosystem II repair"/>
    <property type="evidence" value="ECO:0007669"/>
    <property type="project" value="InterPro"/>
</dbReference>
<dbReference type="PANTHER" id="PTHR34041">
    <property type="entry name" value="PHOTOSYSTEM II REPAIR PROTEIN PSB27-H1, CHLOROPLASTIC"/>
    <property type="match status" value="1"/>
</dbReference>
<dbReference type="InterPro" id="IPR025585">
    <property type="entry name" value="PSII_Psb27"/>
</dbReference>
<reference evidence="1 2" key="1">
    <citation type="journal article" date="2018" name="Sci. Rep.">
        <title>Raphidocelis subcapitata (=Pseudokirchneriella subcapitata) provides an insight into genome evolution and environmental adaptations in the Sphaeropleales.</title>
        <authorList>
            <person name="Suzuki S."/>
            <person name="Yamaguchi H."/>
            <person name="Nakajima N."/>
            <person name="Kawachi M."/>
        </authorList>
    </citation>
    <scope>NUCLEOTIDE SEQUENCE [LARGE SCALE GENOMIC DNA]</scope>
    <source>
        <strain evidence="1 2">NIES-35</strain>
    </source>
</reference>
<dbReference type="Gene3D" id="1.20.58.810">
    <property type="entry name" value="Photosystem II Pbs27"/>
    <property type="match status" value="1"/>
</dbReference>
<dbReference type="Proteomes" id="UP000247498">
    <property type="component" value="Unassembled WGS sequence"/>
</dbReference>
<dbReference type="STRING" id="307507.A0A2V0P5N6"/>
<evidence type="ECO:0000313" key="1">
    <source>
        <dbReference type="EMBL" id="GBF95184.1"/>
    </source>
</evidence>
<dbReference type="FunCoup" id="A0A2V0P5N6">
    <property type="interactions" value="537"/>
</dbReference>
<dbReference type="GO" id="GO:0010207">
    <property type="term" value="P:photosystem II assembly"/>
    <property type="evidence" value="ECO:0007669"/>
    <property type="project" value="InterPro"/>
</dbReference>
<dbReference type="HAMAP" id="MF_01481">
    <property type="entry name" value="PSII_Psb27"/>
    <property type="match status" value="1"/>
</dbReference>
<evidence type="ECO:0000313" key="2">
    <source>
        <dbReference type="Proteomes" id="UP000247498"/>
    </source>
</evidence>
<dbReference type="GO" id="GO:0009543">
    <property type="term" value="C:chloroplast thylakoid lumen"/>
    <property type="evidence" value="ECO:0007669"/>
    <property type="project" value="TreeGrafter"/>
</dbReference>
<proteinExistence type="inferred from homology"/>
<keyword evidence="2" id="KW-1185">Reference proteome</keyword>
<dbReference type="PANTHER" id="PTHR34041:SF1">
    <property type="entry name" value="PHOTOSYSTEM II REPAIR PROTEIN PSB27-H1, CHLOROPLASTIC"/>
    <property type="match status" value="1"/>
</dbReference>
<dbReference type="Pfam" id="PF13326">
    <property type="entry name" value="PSII_Pbs27"/>
    <property type="match status" value="1"/>
</dbReference>